<evidence type="ECO:0000313" key="8">
    <source>
        <dbReference type="EMBL" id="QDI90482.1"/>
    </source>
</evidence>
<evidence type="ECO:0000256" key="6">
    <source>
        <dbReference type="SAM" id="Phobius"/>
    </source>
</evidence>
<feature type="transmembrane region" description="Helical" evidence="6">
    <location>
        <begin position="241"/>
        <end position="258"/>
    </location>
</feature>
<accession>A0A514LF53</accession>
<dbReference type="EMBL" id="CP035485">
    <property type="protein sequence ID" value="QDI90482.1"/>
    <property type="molecule type" value="Genomic_DNA"/>
</dbReference>
<dbReference type="InterPro" id="IPR020846">
    <property type="entry name" value="MFS_dom"/>
</dbReference>
<comment type="subcellular location">
    <subcellularLocation>
        <location evidence="1">Cell membrane</location>
        <topology evidence="1">Multi-pass membrane protein</topology>
    </subcellularLocation>
</comment>
<dbReference type="Pfam" id="PF07690">
    <property type="entry name" value="MFS_1"/>
    <property type="match status" value="1"/>
</dbReference>
<dbReference type="InterPro" id="IPR036259">
    <property type="entry name" value="MFS_trans_sf"/>
</dbReference>
<dbReference type="InterPro" id="IPR011701">
    <property type="entry name" value="MFS"/>
</dbReference>
<organism evidence="8 9">
    <name type="scientific">Salicibibacter halophilus</name>
    <dbReference type="NCBI Taxonomy" id="2502791"/>
    <lineage>
        <taxon>Bacteria</taxon>
        <taxon>Bacillati</taxon>
        <taxon>Bacillota</taxon>
        <taxon>Bacilli</taxon>
        <taxon>Bacillales</taxon>
        <taxon>Bacillaceae</taxon>
        <taxon>Salicibibacter</taxon>
    </lineage>
</organism>
<evidence type="ECO:0000313" key="9">
    <source>
        <dbReference type="Proteomes" id="UP000319756"/>
    </source>
</evidence>
<keyword evidence="5 6" id="KW-0472">Membrane</keyword>
<feature type="transmembrane region" description="Helical" evidence="6">
    <location>
        <begin position="270"/>
        <end position="289"/>
    </location>
</feature>
<name>A0A514LF53_9BACI</name>
<feature type="transmembrane region" description="Helical" evidence="6">
    <location>
        <begin position="368"/>
        <end position="388"/>
    </location>
</feature>
<keyword evidence="9" id="KW-1185">Reference proteome</keyword>
<dbReference type="PANTHER" id="PTHR42718:SF9">
    <property type="entry name" value="MAJOR FACILITATOR SUPERFAMILY MULTIDRUG TRANSPORTER MFSC"/>
    <property type="match status" value="1"/>
</dbReference>
<keyword evidence="2" id="KW-0813">Transport</keyword>
<protein>
    <submittedName>
        <fullName evidence="8">MFS transporter</fullName>
    </submittedName>
</protein>
<dbReference type="PRINTS" id="PR01036">
    <property type="entry name" value="TCRTETB"/>
</dbReference>
<dbReference type="KEGG" id="sale:EPH95_04210"/>
<evidence type="ECO:0000259" key="7">
    <source>
        <dbReference type="PROSITE" id="PS50850"/>
    </source>
</evidence>
<proteinExistence type="predicted"/>
<evidence type="ECO:0000256" key="4">
    <source>
        <dbReference type="ARBA" id="ARBA00022989"/>
    </source>
</evidence>
<dbReference type="PROSITE" id="PS50850">
    <property type="entry name" value="MFS"/>
    <property type="match status" value="1"/>
</dbReference>
<gene>
    <name evidence="8" type="ORF">EPH95_04210</name>
</gene>
<evidence type="ECO:0000256" key="5">
    <source>
        <dbReference type="ARBA" id="ARBA00023136"/>
    </source>
</evidence>
<feature type="transmembrane region" description="Helical" evidence="6">
    <location>
        <begin position="334"/>
        <end position="356"/>
    </location>
</feature>
<dbReference type="GO" id="GO:0005886">
    <property type="term" value="C:plasma membrane"/>
    <property type="evidence" value="ECO:0007669"/>
    <property type="project" value="UniProtKB-SubCell"/>
</dbReference>
<dbReference type="SUPFAM" id="SSF103473">
    <property type="entry name" value="MFS general substrate transporter"/>
    <property type="match status" value="1"/>
</dbReference>
<sequence length="405" mass="45274">MDCIRVFHRVCFVCVNIQPVIRLYPHPQTHQSRVARFRGIFPYRVFFQHVYRFTPCPPFSSYWCRDTPELSHSTLIKIYPGKQTGESDDGHCVICGFRLRVRPARRGILTEHLGWNYLFLVPFVVLLILPIIRKNLPSEENKTVKFDMPGALLVGVSVGGLLLFVTSGIYVALIFSVPAMFLLWKHLHKADIPFIQPELLHNRGYLLLLLMPFTALFMNFATLFTIPLLLADLFNKSPLEIGLIMFPGPILAALASNVTGKIIDGKGSMMVIRAGLAFLLISYVLFAFFANVTPYASLGILIIAMAGSNILVASSNNEVSKILPVPHIGAGMGLVQLCQFVGGAFGAGIAGMLITVQQHLPAEEIFRNLFFVYIGWMVIAHIVFQLYLRSKNTDRKHLPDNTLSS</sequence>
<keyword evidence="4 6" id="KW-1133">Transmembrane helix</keyword>
<evidence type="ECO:0000256" key="1">
    <source>
        <dbReference type="ARBA" id="ARBA00004651"/>
    </source>
</evidence>
<feature type="domain" description="Major facilitator superfamily (MFS) profile" evidence="7">
    <location>
        <begin position="152"/>
        <end position="405"/>
    </location>
</feature>
<reference evidence="9" key="1">
    <citation type="submission" date="2019-01" db="EMBL/GenBank/DDBJ databases">
        <title>Genomic analysis of Salicibibacter sp. NKC3-5.</title>
        <authorList>
            <person name="Oh Y.J."/>
        </authorList>
    </citation>
    <scope>NUCLEOTIDE SEQUENCE [LARGE SCALE GENOMIC DNA]</scope>
    <source>
        <strain evidence="9">NKC3-5</strain>
    </source>
</reference>
<dbReference type="Gene3D" id="1.20.1250.20">
    <property type="entry name" value="MFS general substrate transporter like domains"/>
    <property type="match status" value="1"/>
</dbReference>
<dbReference type="PANTHER" id="PTHR42718">
    <property type="entry name" value="MAJOR FACILITATOR SUPERFAMILY MULTIDRUG TRANSPORTER MFSC"/>
    <property type="match status" value="1"/>
</dbReference>
<dbReference type="Proteomes" id="UP000319756">
    <property type="component" value="Chromosome"/>
</dbReference>
<keyword evidence="3 6" id="KW-0812">Transmembrane</keyword>
<feature type="transmembrane region" description="Helical" evidence="6">
    <location>
        <begin position="152"/>
        <end position="184"/>
    </location>
</feature>
<feature type="transmembrane region" description="Helical" evidence="6">
    <location>
        <begin position="295"/>
        <end position="313"/>
    </location>
</feature>
<feature type="transmembrane region" description="Helical" evidence="6">
    <location>
        <begin position="115"/>
        <end position="132"/>
    </location>
</feature>
<dbReference type="GO" id="GO:0022857">
    <property type="term" value="F:transmembrane transporter activity"/>
    <property type="evidence" value="ECO:0007669"/>
    <property type="project" value="InterPro"/>
</dbReference>
<dbReference type="AlphaFoldDB" id="A0A514LF53"/>
<evidence type="ECO:0000256" key="2">
    <source>
        <dbReference type="ARBA" id="ARBA00022448"/>
    </source>
</evidence>
<evidence type="ECO:0000256" key="3">
    <source>
        <dbReference type="ARBA" id="ARBA00022692"/>
    </source>
</evidence>
<feature type="transmembrane region" description="Helical" evidence="6">
    <location>
        <begin position="205"/>
        <end position="229"/>
    </location>
</feature>